<dbReference type="InterPro" id="IPR051704">
    <property type="entry name" value="FAD_aromatic-hydroxylase"/>
</dbReference>
<sequence length="388" mass="42434">MKVVICGAGITGLALAQRLAVLGWEVVVLEKARGPRTQGYMIDFFGAGYDAAEAMGLLPRLRELGYVLEEARFVDADGRRRARLGFARFARTVGGRLISIMRPDLESALRESLPAEVDLRFATSPTHVDNRADGVRVTLTGGEVLTADLLVGADGIHSTVRSTVFGEERKFLRHLGFHTAAWTFRDPDVRARVGDRFCLTDSVDRQLGLYGLRDGRVAAFAVHRTDLPLPADARAALRAEYGSLGWVAPDVLAQCPPADEVYYDHVAQIEMPAWHRDRVVLAGDACAAVSLLAGQGASLGIAGAYLLAEELHRHGIAGLENYERRWRPVMADKQHTARKGARWFLPRSSAQLRLRRAILALTRLPGVDRVVGRSLAGKPAAVVEPAWH</sequence>
<reference evidence="2 3" key="1">
    <citation type="submission" date="2020-08" db="EMBL/GenBank/DDBJ databases">
        <title>Genomic Encyclopedia of Type Strains, Phase III (KMG-III): the genomes of soil and plant-associated and newly described type strains.</title>
        <authorList>
            <person name="Whitman W."/>
        </authorList>
    </citation>
    <scope>NUCLEOTIDE SEQUENCE [LARGE SCALE GENOMIC DNA]</scope>
    <source>
        <strain evidence="2 3">CECT 8960</strain>
    </source>
</reference>
<dbReference type="PRINTS" id="PR00420">
    <property type="entry name" value="RNGMNOXGNASE"/>
</dbReference>
<dbReference type="SUPFAM" id="SSF51905">
    <property type="entry name" value="FAD/NAD(P)-binding domain"/>
    <property type="match status" value="1"/>
</dbReference>
<dbReference type="EMBL" id="JACHJQ010000006">
    <property type="protein sequence ID" value="MBB4909299.1"/>
    <property type="molecule type" value="Genomic_DNA"/>
</dbReference>
<evidence type="ECO:0000313" key="2">
    <source>
        <dbReference type="EMBL" id="MBB4909299.1"/>
    </source>
</evidence>
<dbReference type="InterPro" id="IPR036188">
    <property type="entry name" value="FAD/NAD-bd_sf"/>
</dbReference>
<organism evidence="2 3">
    <name type="scientific">Actinophytocola algeriensis</name>
    <dbReference type="NCBI Taxonomy" id="1768010"/>
    <lineage>
        <taxon>Bacteria</taxon>
        <taxon>Bacillati</taxon>
        <taxon>Actinomycetota</taxon>
        <taxon>Actinomycetes</taxon>
        <taxon>Pseudonocardiales</taxon>
        <taxon>Pseudonocardiaceae</taxon>
    </lineage>
</organism>
<dbReference type="PANTHER" id="PTHR46865">
    <property type="entry name" value="OXIDOREDUCTASE-RELATED"/>
    <property type="match status" value="1"/>
</dbReference>
<dbReference type="Gene3D" id="3.30.9.10">
    <property type="entry name" value="D-Amino Acid Oxidase, subunit A, domain 2"/>
    <property type="match status" value="1"/>
</dbReference>
<dbReference type="PANTHER" id="PTHR46865:SF8">
    <property type="entry name" value="POSSIBLE OXIDOREDUCTASE"/>
    <property type="match status" value="1"/>
</dbReference>
<dbReference type="RefSeq" id="WP_184813416.1">
    <property type="nucleotide sequence ID" value="NZ_JACHJQ010000006.1"/>
</dbReference>
<dbReference type="Proteomes" id="UP000520767">
    <property type="component" value="Unassembled WGS sequence"/>
</dbReference>
<feature type="domain" description="FAD-binding" evidence="1">
    <location>
        <begin position="2"/>
        <end position="313"/>
    </location>
</feature>
<protein>
    <submittedName>
        <fullName evidence="2">2-polyprenyl-6-methoxyphenol hydroxylase-like FAD-dependent oxidoreductase</fullName>
    </submittedName>
</protein>
<accession>A0A7W7VGL5</accession>
<dbReference type="InterPro" id="IPR002938">
    <property type="entry name" value="FAD-bd"/>
</dbReference>
<evidence type="ECO:0000259" key="1">
    <source>
        <dbReference type="Pfam" id="PF01494"/>
    </source>
</evidence>
<name>A0A7W7VGL5_9PSEU</name>
<dbReference type="Gene3D" id="3.50.50.60">
    <property type="entry name" value="FAD/NAD(P)-binding domain"/>
    <property type="match status" value="1"/>
</dbReference>
<comment type="caution">
    <text evidence="2">The sequence shown here is derived from an EMBL/GenBank/DDBJ whole genome shotgun (WGS) entry which is preliminary data.</text>
</comment>
<dbReference type="Pfam" id="PF01494">
    <property type="entry name" value="FAD_binding_3"/>
    <property type="match status" value="1"/>
</dbReference>
<evidence type="ECO:0000313" key="3">
    <source>
        <dbReference type="Proteomes" id="UP000520767"/>
    </source>
</evidence>
<dbReference type="GO" id="GO:0071949">
    <property type="term" value="F:FAD binding"/>
    <property type="evidence" value="ECO:0007669"/>
    <property type="project" value="InterPro"/>
</dbReference>
<keyword evidence="3" id="KW-1185">Reference proteome</keyword>
<dbReference type="AlphaFoldDB" id="A0A7W7VGL5"/>
<gene>
    <name evidence="2" type="ORF">FHR82_005557</name>
</gene>
<proteinExistence type="predicted"/>